<dbReference type="RefSeq" id="WP_264946349.1">
    <property type="nucleotide sequence ID" value="NZ_JAPDRA010000013.1"/>
</dbReference>
<dbReference type="Gene3D" id="3.20.20.450">
    <property type="entry name" value="EAL domain"/>
    <property type="match status" value="1"/>
</dbReference>
<dbReference type="EMBL" id="JBHTJG010000013">
    <property type="protein sequence ID" value="MFD0948525.1"/>
    <property type="molecule type" value="Genomic_DNA"/>
</dbReference>
<dbReference type="Proteomes" id="UP001596977">
    <property type="component" value="Unassembled WGS sequence"/>
</dbReference>
<dbReference type="PANTHER" id="PTHR33121">
    <property type="entry name" value="CYCLIC DI-GMP PHOSPHODIESTERASE PDEF"/>
    <property type="match status" value="1"/>
</dbReference>
<reference evidence="3" key="1">
    <citation type="journal article" date="2019" name="Int. J. Syst. Evol. Microbiol.">
        <title>The Global Catalogue of Microorganisms (GCM) 10K type strain sequencing project: providing services to taxonomists for standard genome sequencing and annotation.</title>
        <authorList>
            <consortium name="The Broad Institute Genomics Platform"/>
            <consortium name="The Broad Institute Genome Sequencing Center for Infectious Disease"/>
            <person name="Wu L."/>
            <person name="Ma J."/>
        </authorList>
    </citation>
    <scope>NUCLEOTIDE SEQUENCE [LARGE SCALE GENOMIC DNA]</scope>
    <source>
        <strain evidence="3">CCUG 62982</strain>
    </source>
</reference>
<name>A0ABW3HDL4_9SPHN</name>
<comment type="caution">
    <text evidence="2">The sequence shown here is derived from an EMBL/GenBank/DDBJ whole genome shotgun (WGS) entry which is preliminary data.</text>
</comment>
<dbReference type="SMART" id="SM00052">
    <property type="entry name" value="EAL"/>
    <property type="match status" value="1"/>
</dbReference>
<dbReference type="InterPro" id="IPR035919">
    <property type="entry name" value="EAL_sf"/>
</dbReference>
<dbReference type="InterPro" id="IPR001633">
    <property type="entry name" value="EAL_dom"/>
</dbReference>
<protein>
    <submittedName>
        <fullName evidence="2">EAL domain-containing protein</fullName>
    </submittedName>
</protein>
<evidence type="ECO:0000313" key="2">
    <source>
        <dbReference type="EMBL" id="MFD0948525.1"/>
    </source>
</evidence>
<dbReference type="SUPFAM" id="SSF141868">
    <property type="entry name" value="EAL domain-like"/>
    <property type="match status" value="1"/>
</dbReference>
<keyword evidence="3" id="KW-1185">Reference proteome</keyword>
<sequence length="254" mass="27132">MTDAAATFAAKPLRTVFQPVIDADSGAPIAFQARVVEPDAADAFERERLRYEAAIAAAARAGIAGAEPMLAIAMRPCGVDPNRQIAALFRAALAHRVPVEQLLVEVRIDAGADPEEAAGLVEACVLRGIEVALDGFSAGPAAMRLLARFGLRYVKLDAALTRNIDQSMPRQLIAEGIARLARRQGFTMIVQDIATPAELGVLYTMGVRHLQSHWIAPAVTAAQLPPRLGARREPRVVRVTHESRPALRAEAAAA</sequence>
<accession>A0ABW3HDL4</accession>
<proteinExistence type="predicted"/>
<dbReference type="InterPro" id="IPR050706">
    <property type="entry name" value="Cyclic-di-GMP_PDE-like"/>
</dbReference>
<evidence type="ECO:0000259" key="1">
    <source>
        <dbReference type="PROSITE" id="PS50883"/>
    </source>
</evidence>
<gene>
    <name evidence="2" type="ORF">ACFQ1E_19460</name>
</gene>
<dbReference type="Pfam" id="PF00563">
    <property type="entry name" value="EAL"/>
    <property type="match status" value="1"/>
</dbReference>
<organism evidence="2 3">
    <name type="scientific">Sphingomonas canadensis</name>
    <dbReference type="NCBI Taxonomy" id="1219257"/>
    <lineage>
        <taxon>Bacteria</taxon>
        <taxon>Pseudomonadati</taxon>
        <taxon>Pseudomonadota</taxon>
        <taxon>Alphaproteobacteria</taxon>
        <taxon>Sphingomonadales</taxon>
        <taxon>Sphingomonadaceae</taxon>
        <taxon>Sphingomonas</taxon>
    </lineage>
</organism>
<evidence type="ECO:0000313" key="3">
    <source>
        <dbReference type="Proteomes" id="UP001596977"/>
    </source>
</evidence>
<feature type="domain" description="EAL" evidence="1">
    <location>
        <begin position="1"/>
        <end position="232"/>
    </location>
</feature>
<dbReference type="PANTHER" id="PTHR33121:SF70">
    <property type="entry name" value="SIGNALING PROTEIN YKOW"/>
    <property type="match status" value="1"/>
</dbReference>
<dbReference type="PROSITE" id="PS50883">
    <property type="entry name" value="EAL"/>
    <property type="match status" value="1"/>
</dbReference>